<accession>A0AA39J4G8</accession>
<feature type="region of interest" description="Disordered" evidence="1">
    <location>
        <begin position="420"/>
        <end position="457"/>
    </location>
</feature>
<feature type="signal peptide" evidence="3">
    <location>
        <begin position="1"/>
        <end position="22"/>
    </location>
</feature>
<dbReference type="RefSeq" id="XP_060321674.1">
    <property type="nucleotide sequence ID" value="XM_060478791.1"/>
</dbReference>
<sequence>MALNSALLISVCLLFLVSLYKASISASDVSWRWVGPSVLMDVSFAQIVVADVFAPAVFETMVPAEPSSTRISMKPTDYLHHETFFQASPPGIPPNVARSSSNKRILKACSLPVIMSVLSAIVVLRCIPCCVLPFSGSSSRTLFLALILAVTVALTLGLLVVQSLLSASNSTTFDVLRIVLFAHVGMAGIYVIVSALWDTLERCVANEESGIGQGEVAAEEDTLGGDDGEQDIGSLPVSNLQASTNMASLPSKNLARSHSTMYMSMESSDHVSQDLFSSFHSAIFRTPLDKLRRDVAEYEKDLDTLLVTDLFMNPRKVPSTIASAPTVVHEPEQSVANMFAARPFPFPDRPTNPCPTGLIPNPMLQDSYPQMDPITGTPVPLPSLLPNVSQQLGNKGQGVMAQPLERPSNPVLRSTYEGTLSAEGGNFRRPGSDDWTIPRPEADVLSDSDPQDGAATGEGFTAIRPLAASKPANRHPLPFPLHCAYYAPAGQKGNCRPPSTSLLPKILDELATMIHRRTLEMTRISTKENTQYYVATLGFFRDDQRCIGVDGLCPSSVPGIRGTLETVWSTG</sequence>
<keyword evidence="5" id="KW-1185">Reference proteome</keyword>
<dbReference type="GeneID" id="85362339"/>
<evidence type="ECO:0000313" key="4">
    <source>
        <dbReference type="EMBL" id="KAK0434173.1"/>
    </source>
</evidence>
<feature type="transmembrane region" description="Helical" evidence="2">
    <location>
        <begin position="113"/>
        <end position="136"/>
    </location>
</feature>
<keyword evidence="2" id="KW-0812">Transmembrane</keyword>
<feature type="transmembrane region" description="Helical" evidence="2">
    <location>
        <begin position="42"/>
        <end position="64"/>
    </location>
</feature>
<evidence type="ECO:0008006" key="6">
    <source>
        <dbReference type="Google" id="ProtNLM"/>
    </source>
</evidence>
<dbReference type="Proteomes" id="UP001175211">
    <property type="component" value="Unassembled WGS sequence"/>
</dbReference>
<evidence type="ECO:0000313" key="5">
    <source>
        <dbReference type="Proteomes" id="UP001175211"/>
    </source>
</evidence>
<evidence type="ECO:0000256" key="2">
    <source>
        <dbReference type="SAM" id="Phobius"/>
    </source>
</evidence>
<proteinExistence type="predicted"/>
<reference evidence="4" key="1">
    <citation type="submission" date="2023-06" db="EMBL/GenBank/DDBJ databases">
        <authorList>
            <consortium name="Lawrence Berkeley National Laboratory"/>
            <person name="Ahrendt S."/>
            <person name="Sahu N."/>
            <person name="Indic B."/>
            <person name="Wong-Bajracharya J."/>
            <person name="Merenyi Z."/>
            <person name="Ke H.-M."/>
            <person name="Monk M."/>
            <person name="Kocsube S."/>
            <person name="Drula E."/>
            <person name="Lipzen A."/>
            <person name="Balint B."/>
            <person name="Henrissat B."/>
            <person name="Andreopoulos B."/>
            <person name="Martin F.M."/>
            <person name="Harder C.B."/>
            <person name="Rigling D."/>
            <person name="Ford K.L."/>
            <person name="Foster G.D."/>
            <person name="Pangilinan J."/>
            <person name="Papanicolaou A."/>
            <person name="Barry K."/>
            <person name="LaButti K."/>
            <person name="Viragh M."/>
            <person name="Koriabine M."/>
            <person name="Yan M."/>
            <person name="Riley R."/>
            <person name="Champramary S."/>
            <person name="Plett K.L."/>
            <person name="Tsai I.J."/>
            <person name="Slot J."/>
            <person name="Sipos G."/>
            <person name="Plett J."/>
            <person name="Nagy L.G."/>
            <person name="Grigoriev I.V."/>
        </authorList>
    </citation>
    <scope>NUCLEOTIDE SEQUENCE</scope>
    <source>
        <strain evidence="4">CCBAS 213</strain>
    </source>
</reference>
<keyword evidence="2" id="KW-1133">Transmembrane helix</keyword>
<evidence type="ECO:0000256" key="1">
    <source>
        <dbReference type="SAM" id="MobiDB-lite"/>
    </source>
</evidence>
<gene>
    <name evidence="4" type="ORF">EV420DRAFT_1654148</name>
</gene>
<evidence type="ECO:0000256" key="3">
    <source>
        <dbReference type="SAM" id="SignalP"/>
    </source>
</evidence>
<comment type="caution">
    <text evidence="4">The sequence shown here is derived from an EMBL/GenBank/DDBJ whole genome shotgun (WGS) entry which is preliminary data.</text>
</comment>
<keyword evidence="3" id="KW-0732">Signal</keyword>
<keyword evidence="2" id="KW-0472">Membrane</keyword>
<organism evidence="4 5">
    <name type="scientific">Armillaria tabescens</name>
    <name type="common">Ringless honey mushroom</name>
    <name type="synonym">Agaricus tabescens</name>
    <dbReference type="NCBI Taxonomy" id="1929756"/>
    <lineage>
        <taxon>Eukaryota</taxon>
        <taxon>Fungi</taxon>
        <taxon>Dikarya</taxon>
        <taxon>Basidiomycota</taxon>
        <taxon>Agaricomycotina</taxon>
        <taxon>Agaricomycetes</taxon>
        <taxon>Agaricomycetidae</taxon>
        <taxon>Agaricales</taxon>
        <taxon>Marasmiineae</taxon>
        <taxon>Physalacriaceae</taxon>
        <taxon>Desarmillaria</taxon>
    </lineage>
</organism>
<feature type="transmembrane region" description="Helical" evidence="2">
    <location>
        <begin position="142"/>
        <end position="166"/>
    </location>
</feature>
<protein>
    <recommendedName>
        <fullName evidence="6">TRP C-terminal domain-containing protein</fullName>
    </recommendedName>
</protein>
<feature type="chain" id="PRO_5041296306" description="TRP C-terminal domain-containing protein" evidence="3">
    <location>
        <begin position="23"/>
        <end position="571"/>
    </location>
</feature>
<name>A0AA39J4G8_ARMTA</name>
<dbReference type="AlphaFoldDB" id="A0AA39J4G8"/>
<feature type="transmembrane region" description="Helical" evidence="2">
    <location>
        <begin position="178"/>
        <end position="197"/>
    </location>
</feature>
<dbReference type="EMBL" id="JAUEPS010000196">
    <property type="protein sequence ID" value="KAK0434173.1"/>
    <property type="molecule type" value="Genomic_DNA"/>
</dbReference>